<evidence type="ECO:0000259" key="8">
    <source>
        <dbReference type="Pfam" id="PF00892"/>
    </source>
</evidence>
<dbReference type="InterPro" id="IPR000620">
    <property type="entry name" value="EamA_dom"/>
</dbReference>
<dbReference type="GO" id="GO:0005886">
    <property type="term" value="C:plasma membrane"/>
    <property type="evidence" value="ECO:0007669"/>
    <property type="project" value="UniProtKB-SubCell"/>
</dbReference>
<feature type="transmembrane region" description="Helical" evidence="7">
    <location>
        <begin position="222"/>
        <end position="239"/>
    </location>
</feature>
<dbReference type="PANTHER" id="PTHR42920:SF5">
    <property type="entry name" value="EAMA DOMAIN-CONTAINING PROTEIN"/>
    <property type="match status" value="1"/>
</dbReference>
<sequence>MKLKNAILLFITAAIWGVAFVAQSVGMDYVGPLTFNCVRSLMGGVVLIPLCLFMDRRKHAAENGSAESQAARAAERKTLITGGICCGLALCLASNFQQFGIQYTTVGKAGFITACYIVIVPVIGLFFGKKCSPLMALAVVLSLAGLYLLCMTGGNGGINRGDILVLICAFLFSIHIMVIDHFSPMVDGVKMSCIQFFVSGILSGAGMLLFEEPQLGRILEAWMPILYAGIMSCGVAYTLQIVGQKGVNPTVASLILSLESSISVLAGWAILGQQLSFREILGCVLMFGAIILAQIPVGEKKRILALAAKGRREQAVDNTENLG</sequence>
<dbReference type="InterPro" id="IPR037185">
    <property type="entry name" value="EmrE-like"/>
</dbReference>
<keyword evidence="4 7" id="KW-0812">Transmembrane</keyword>
<evidence type="ECO:0000256" key="4">
    <source>
        <dbReference type="ARBA" id="ARBA00022692"/>
    </source>
</evidence>
<dbReference type="Pfam" id="PF00892">
    <property type="entry name" value="EamA"/>
    <property type="match status" value="2"/>
</dbReference>
<feature type="domain" description="EamA" evidence="8">
    <location>
        <begin position="6"/>
        <end position="149"/>
    </location>
</feature>
<evidence type="ECO:0000256" key="6">
    <source>
        <dbReference type="ARBA" id="ARBA00023136"/>
    </source>
</evidence>
<organism evidence="9 10">
    <name type="scientific">Candidatus Enterocloster excrementipullorum</name>
    <dbReference type="NCBI Taxonomy" id="2838559"/>
    <lineage>
        <taxon>Bacteria</taxon>
        <taxon>Bacillati</taxon>
        <taxon>Bacillota</taxon>
        <taxon>Clostridia</taxon>
        <taxon>Lachnospirales</taxon>
        <taxon>Lachnospiraceae</taxon>
        <taxon>Enterocloster</taxon>
    </lineage>
</organism>
<keyword evidence="3" id="KW-1003">Cell membrane</keyword>
<evidence type="ECO:0000256" key="3">
    <source>
        <dbReference type="ARBA" id="ARBA00022475"/>
    </source>
</evidence>
<evidence type="ECO:0000256" key="2">
    <source>
        <dbReference type="ARBA" id="ARBA00007362"/>
    </source>
</evidence>
<evidence type="ECO:0000256" key="5">
    <source>
        <dbReference type="ARBA" id="ARBA00022989"/>
    </source>
</evidence>
<comment type="caution">
    <text evidence="9">The sequence shown here is derived from an EMBL/GenBank/DDBJ whole genome shotgun (WGS) entry which is preliminary data.</text>
</comment>
<feature type="transmembrane region" description="Helical" evidence="7">
    <location>
        <begin position="109"/>
        <end position="127"/>
    </location>
</feature>
<reference evidence="9" key="1">
    <citation type="journal article" date="2021" name="PeerJ">
        <title>Extensive microbial diversity within the chicken gut microbiome revealed by metagenomics and culture.</title>
        <authorList>
            <person name="Gilroy R."/>
            <person name="Ravi A."/>
            <person name="Getino M."/>
            <person name="Pursley I."/>
            <person name="Horton D.L."/>
            <person name="Alikhan N.F."/>
            <person name="Baker D."/>
            <person name="Gharbi K."/>
            <person name="Hall N."/>
            <person name="Watson M."/>
            <person name="Adriaenssens E.M."/>
            <person name="Foster-Nyarko E."/>
            <person name="Jarju S."/>
            <person name="Secka A."/>
            <person name="Antonio M."/>
            <person name="Oren A."/>
            <person name="Chaudhuri R.R."/>
            <person name="La Ragione R."/>
            <person name="Hildebrand F."/>
            <person name="Pallen M.J."/>
        </authorList>
    </citation>
    <scope>NUCLEOTIDE SEQUENCE</scope>
    <source>
        <strain evidence="9">CHK180-15479</strain>
    </source>
</reference>
<feature type="transmembrane region" description="Helical" evidence="7">
    <location>
        <begin position="78"/>
        <end position="97"/>
    </location>
</feature>
<proteinExistence type="inferred from homology"/>
<keyword evidence="6 7" id="KW-0472">Membrane</keyword>
<feature type="transmembrane region" description="Helical" evidence="7">
    <location>
        <begin position="160"/>
        <end position="179"/>
    </location>
</feature>
<dbReference type="PANTHER" id="PTHR42920">
    <property type="entry name" value="OS03G0707200 PROTEIN-RELATED"/>
    <property type="match status" value="1"/>
</dbReference>
<feature type="transmembrane region" description="Helical" evidence="7">
    <location>
        <begin position="7"/>
        <end position="27"/>
    </location>
</feature>
<gene>
    <name evidence="9" type="ORF">H9704_04820</name>
</gene>
<evidence type="ECO:0000256" key="1">
    <source>
        <dbReference type="ARBA" id="ARBA00004651"/>
    </source>
</evidence>
<accession>A0A9D2MZS5</accession>
<comment type="subcellular location">
    <subcellularLocation>
        <location evidence="1">Cell membrane</location>
        <topology evidence="1">Multi-pass membrane protein</topology>
    </subcellularLocation>
</comment>
<evidence type="ECO:0000313" key="9">
    <source>
        <dbReference type="EMBL" id="HJC05461.1"/>
    </source>
</evidence>
<feature type="transmembrane region" description="Helical" evidence="7">
    <location>
        <begin position="277"/>
        <end position="297"/>
    </location>
</feature>
<feature type="domain" description="EamA" evidence="8">
    <location>
        <begin position="160"/>
        <end position="292"/>
    </location>
</feature>
<reference evidence="9" key="2">
    <citation type="submission" date="2021-04" db="EMBL/GenBank/DDBJ databases">
        <authorList>
            <person name="Gilroy R."/>
        </authorList>
    </citation>
    <scope>NUCLEOTIDE SEQUENCE</scope>
    <source>
        <strain evidence="9">CHK180-15479</strain>
    </source>
</reference>
<evidence type="ECO:0000313" key="10">
    <source>
        <dbReference type="Proteomes" id="UP000823910"/>
    </source>
</evidence>
<dbReference type="Proteomes" id="UP000823910">
    <property type="component" value="Unassembled WGS sequence"/>
</dbReference>
<feature type="transmembrane region" description="Helical" evidence="7">
    <location>
        <begin position="33"/>
        <end position="53"/>
    </location>
</feature>
<dbReference type="InterPro" id="IPR051258">
    <property type="entry name" value="Diverse_Substrate_Transporter"/>
</dbReference>
<feature type="transmembrane region" description="Helical" evidence="7">
    <location>
        <begin position="191"/>
        <end position="210"/>
    </location>
</feature>
<name>A0A9D2MZS5_9FIRM</name>
<dbReference type="AlphaFoldDB" id="A0A9D2MZS5"/>
<keyword evidence="5 7" id="KW-1133">Transmembrane helix</keyword>
<dbReference type="EMBL" id="DWWT01000019">
    <property type="protein sequence ID" value="HJC05461.1"/>
    <property type="molecule type" value="Genomic_DNA"/>
</dbReference>
<feature type="transmembrane region" description="Helical" evidence="7">
    <location>
        <begin position="251"/>
        <end position="271"/>
    </location>
</feature>
<feature type="transmembrane region" description="Helical" evidence="7">
    <location>
        <begin position="134"/>
        <end position="154"/>
    </location>
</feature>
<evidence type="ECO:0000256" key="7">
    <source>
        <dbReference type="SAM" id="Phobius"/>
    </source>
</evidence>
<protein>
    <submittedName>
        <fullName evidence="9">DMT family transporter</fullName>
    </submittedName>
</protein>
<dbReference type="SUPFAM" id="SSF103481">
    <property type="entry name" value="Multidrug resistance efflux transporter EmrE"/>
    <property type="match status" value="2"/>
</dbReference>
<comment type="similarity">
    <text evidence="2">Belongs to the EamA transporter family.</text>
</comment>